<feature type="region of interest" description="Disordered" evidence="1">
    <location>
        <begin position="265"/>
        <end position="331"/>
    </location>
</feature>
<dbReference type="OrthoDB" id="5401786at2759"/>
<evidence type="ECO:0000313" key="2">
    <source>
        <dbReference type="EMBL" id="CAH0052498.1"/>
    </source>
</evidence>
<dbReference type="EMBL" id="CABFOC020000044">
    <property type="protein sequence ID" value="CAH0052498.1"/>
    <property type="molecule type" value="Genomic_DNA"/>
</dbReference>
<feature type="compositionally biased region" description="Basic and acidic residues" evidence="1">
    <location>
        <begin position="22"/>
        <end position="32"/>
    </location>
</feature>
<dbReference type="AlphaFoldDB" id="A0A9N9ZBQ8"/>
<accession>A0A9N9ZBQ8</accession>
<reference evidence="3" key="1">
    <citation type="submission" date="2019-06" db="EMBL/GenBank/DDBJ databases">
        <authorList>
            <person name="Broberg M."/>
        </authorList>
    </citation>
    <scope>NUCLEOTIDE SEQUENCE [LARGE SCALE GENOMIC DNA]</scope>
</reference>
<proteinExistence type="predicted"/>
<protein>
    <submittedName>
        <fullName evidence="2">Uncharacterized protein</fullName>
    </submittedName>
</protein>
<reference evidence="2 3" key="2">
    <citation type="submission" date="2021-10" db="EMBL/GenBank/DDBJ databases">
        <authorList>
            <person name="Piombo E."/>
        </authorList>
    </citation>
    <scope>NUCLEOTIDE SEQUENCE [LARGE SCALE GENOMIC DNA]</scope>
</reference>
<gene>
    <name evidence="2" type="ORF">CSOL1703_00015622</name>
</gene>
<feature type="compositionally biased region" description="Basic residues" evidence="1">
    <location>
        <begin position="313"/>
        <end position="323"/>
    </location>
</feature>
<feature type="compositionally biased region" description="Basic and acidic residues" evidence="1">
    <location>
        <begin position="275"/>
        <end position="312"/>
    </location>
</feature>
<dbReference type="Proteomes" id="UP000775872">
    <property type="component" value="Unassembled WGS sequence"/>
</dbReference>
<evidence type="ECO:0000256" key="1">
    <source>
        <dbReference type="SAM" id="MobiDB-lite"/>
    </source>
</evidence>
<feature type="region of interest" description="Disordered" evidence="1">
    <location>
        <begin position="22"/>
        <end position="50"/>
    </location>
</feature>
<feature type="compositionally biased region" description="Polar residues" evidence="1">
    <location>
        <begin position="41"/>
        <end position="50"/>
    </location>
</feature>
<organism evidence="2 3">
    <name type="scientific">Clonostachys solani</name>
    <dbReference type="NCBI Taxonomy" id="160281"/>
    <lineage>
        <taxon>Eukaryota</taxon>
        <taxon>Fungi</taxon>
        <taxon>Dikarya</taxon>
        <taxon>Ascomycota</taxon>
        <taxon>Pezizomycotina</taxon>
        <taxon>Sordariomycetes</taxon>
        <taxon>Hypocreomycetidae</taxon>
        <taxon>Hypocreales</taxon>
        <taxon>Bionectriaceae</taxon>
        <taxon>Clonostachys</taxon>
    </lineage>
</organism>
<name>A0A9N9ZBQ8_9HYPO</name>
<keyword evidence="3" id="KW-1185">Reference proteome</keyword>
<evidence type="ECO:0000313" key="3">
    <source>
        <dbReference type="Proteomes" id="UP000775872"/>
    </source>
</evidence>
<comment type="caution">
    <text evidence="2">The sequence shown here is derived from an EMBL/GenBank/DDBJ whole genome shotgun (WGS) entry which is preliminary data.</text>
</comment>
<sequence length="381" mass="45215">MIITLQEGLAKLDADLERLRGNPRRLENERSRFNKTPEGTPPQSGATTVLTCSPPPEVEGAEWEPPIFSWEAEVSTNRNASKPYRMIIMLEEIERQRFRSLRHIYEGPAESAPLDDPFAINEIIDLKIRQRWIDQGIWHSSWLLDEQNCQVGEAWRHETAFMGDPIDDPKNLKTDEQRAIELDASRPLNQFLYEIRREQEWYEECRTAGADNVPTTQSEIESRSYNTIVQRWKQYHIWDSRWGRMPGPAWRHEMPLEELVRQKLEDNPALQSMTNDERKSIDSRRSDDYRSEPRNEVVFKPERAKKPKEPKPRRPHPVPRRPRVPPPKKSLYTKYKEFRSNLPTKFGFYKTRKISDEPRVPIWRMTVRGYELCFNRTEIYD</sequence>